<gene>
    <name evidence="1" type="primary">gp_78078</name>
</gene>
<dbReference type="Proteomes" id="UP000828083">
    <property type="component" value="Segment"/>
</dbReference>
<reference evidence="1 2" key="1">
    <citation type="submission" date="2021-04" db="EMBL/GenBank/DDBJ databases">
        <authorList>
            <person name="Shkoporov A.N."/>
            <person name="Stockdale S.R."/>
            <person name="Guerin E."/>
            <person name="Ross R.P."/>
            <person name="Hill C."/>
        </authorList>
    </citation>
    <scope>NUCLEOTIDE SEQUENCE [LARGE SCALE GENOMIC DNA]</scope>
    <source>
        <strain evidence="2">cr23_1</strain>
    </source>
</reference>
<sequence length="133" mass="15732">MAKLKSKKTKKQGKVKNAQPNVYDGIRFRSKLETYTYKKLKEAKIPAEYESTHFELIPKFEYNGEKVRAMTYLPDFIGKDFIIECKGLIGDSFPLRWKIFKYTLMKSNSNYKLYLVRNQKQVDAMIDELKTKN</sequence>
<evidence type="ECO:0008006" key="3">
    <source>
        <dbReference type="Google" id="ProtNLM"/>
    </source>
</evidence>
<dbReference type="InterPro" id="IPR009414">
    <property type="entry name" value="DUF1064"/>
</dbReference>
<proteinExistence type="predicted"/>
<dbReference type="Pfam" id="PF06356">
    <property type="entry name" value="DUF1064"/>
    <property type="match status" value="1"/>
</dbReference>
<protein>
    <recommendedName>
        <fullName evidence="3">DUF1064 domain-containing protein</fullName>
    </recommendedName>
</protein>
<name>A0AAE7V451_9CAUD</name>
<evidence type="ECO:0000313" key="1">
    <source>
        <dbReference type="EMBL" id="QWM91405.2"/>
    </source>
</evidence>
<accession>A0AAE7V451</accession>
<keyword evidence="2" id="KW-1185">Reference proteome</keyword>
<organism evidence="1 2">
    <name type="scientific">uncultured phage cr23_1</name>
    <dbReference type="NCBI Taxonomy" id="2986419"/>
    <lineage>
        <taxon>Viruses</taxon>
        <taxon>Duplodnaviria</taxon>
        <taxon>Heunggongvirae</taxon>
        <taxon>Uroviricota</taxon>
        <taxon>Caudoviricetes</taxon>
        <taxon>Crassvirales</taxon>
        <taxon>Suoliviridae</taxon>
        <taxon>Uncouvirinae</taxon>
        <taxon>Aurodevirus</taxon>
        <taxon>Aurodevirus hiberniae</taxon>
    </lineage>
</organism>
<evidence type="ECO:0000313" key="2">
    <source>
        <dbReference type="Proteomes" id="UP000828083"/>
    </source>
</evidence>
<dbReference type="EMBL" id="MZ130500">
    <property type="protein sequence ID" value="QWM91405.2"/>
    <property type="molecule type" value="Genomic_DNA"/>
</dbReference>
<dbReference type="Gene3D" id="3.40.91.30">
    <property type="match status" value="1"/>
</dbReference>